<dbReference type="InterPro" id="IPR010844">
    <property type="entry name" value="Occludin_ELL"/>
</dbReference>
<dbReference type="InterPro" id="IPR031176">
    <property type="entry name" value="ELL/occludin"/>
</dbReference>
<dbReference type="PANTHER" id="PTHR23288">
    <property type="entry name" value="OCCLUDIN AND RNA POLYMERASE II ELONGATION FACTOR ELL"/>
    <property type="match status" value="1"/>
</dbReference>
<dbReference type="PROSITE" id="PS51980">
    <property type="entry name" value="OCEL"/>
    <property type="match status" value="1"/>
</dbReference>
<dbReference type="GO" id="GO:0042795">
    <property type="term" value="P:snRNA transcription by RNA polymerase II"/>
    <property type="evidence" value="ECO:0007669"/>
    <property type="project" value="TreeGrafter"/>
</dbReference>
<dbReference type="Gene3D" id="6.10.140.340">
    <property type="match status" value="1"/>
</dbReference>
<dbReference type="STRING" id="205130.ENSMAMP00000013152"/>
<feature type="compositionally biased region" description="Basic and acidic residues" evidence="3">
    <location>
        <begin position="128"/>
        <end position="138"/>
    </location>
</feature>
<proteinExistence type="inferred from homology"/>
<protein>
    <submittedName>
        <fullName evidence="5">RNA polymerase II elongation factor ELL-like</fullName>
    </submittedName>
</protein>
<feature type="region of interest" description="Disordered" evidence="3">
    <location>
        <begin position="1"/>
        <end position="164"/>
    </location>
</feature>
<comment type="similarity">
    <text evidence="1 2">Belongs to the ELL/occludin family.</text>
</comment>
<evidence type="ECO:0000313" key="6">
    <source>
        <dbReference type="Proteomes" id="UP000261640"/>
    </source>
</evidence>
<dbReference type="GeneTree" id="ENSGT00940000164943"/>
<name>A0A3Q3LIU0_9TELE</name>
<dbReference type="InParanoid" id="A0A3Q3LIU0"/>
<accession>A0A3Q3LIU0</accession>
<dbReference type="Pfam" id="PF07303">
    <property type="entry name" value="Occludin_ELL"/>
    <property type="match status" value="1"/>
</dbReference>
<feature type="compositionally biased region" description="Basic residues" evidence="3">
    <location>
        <begin position="117"/>
        <end position="127"/>
    </location>
</feature>
<organism evidence="5 6">
    <name type="scientific">Mastacembelus armatus</name>
    <name type="common">zig-zag eel</name>
    <dbReference type="NCBI Taxonomy" id="205130"/>
    <lineage>
        <taxon>Eukaryota</taxon>
        <taxon>Metazoa</taxon>
        <taxon>Chordata</taxon>
        <taxon>Craniata</taxon>
        <taxon>Vertebrata</taxon>
        <taxon>Euteleostomi</taxon>
        <taxon>Actinopterygii</taxon>
        <taxon>Neopterygii</taxon>
        <taxon>Teleostei</taxon>
        <taxon>Neoteleostei</taxon>
        <taxon>Acanthomorphata</taxon>
        <taxon>Anabantaria</taxon>
        <taxon>Synbranchiformes</taxon>
        <taxon>Mastacembelidae</taxon>
        <taxon>Mastacembelus</taxon>
    </lineage>
</organism>
<feature type="compositionally biased region" description="Polar residues" evidence="3">
    <location>
        <begin position="103"/>
        <end position="116"/>
    </location>
</feature>
<reference evidence="5" key="2">
    <citation type="submission" date="2025-09" db="UniProtKB">
        <authorList>
            <consortium name="Ensembl"/>
        </authorList>
    </citation>
    <scope>IDENTIFICATION</scope>
</reference>
<dbReference type="PANTHER" id="PTHR23288:SF12">
    <property type="entry name" value="RNA POLYMERASE II ELONGATION FACTOR ELL2 ISOFORM X1"/>
    <property type="match status" value="1"/>
</dbReference>
<dbReference type="GO" id="GO:0008023">
    <property type="term" value="C:transcription elongation factor complex"/>
    <property type="evidence" value="ECO:0007669"/>
    <property type="project" value="TreeGrafter"/>
</dbReference>
<reference evidence="5" key="1">
    <citation type="submission" date="2025-08" db="UniProtKB">
        <authorList>
            <consortium name="Ensembl"/>
        </authorList>
    </citation>
    <scope>IDENTIFICATION</scope>
</reference>
<evidence type="ECO:0000256" key="1">
    <source>
        <dbReference type="ARBA" id="ARBA00009171"/>
    </source>
</evidence>
<dbReference type="AlphaFoldDB" id="A0A3Q3LIU0"/>
<dbReference type="Proteomes" id="UP000261640">
    <property type="component" value="Unplaced"/>
</dbReference>
<evidence type="ECO:0000256" key="3">
    <source>
        <dbReference type="SAM" id="MobiDB-lite"/>
    </source>
</evidence>
<keyword evidence="6" id="KW-1185">Reference proteome</keyword>
<evidence type="ECO:0000313" key="5">
    <source>
        <dbReference type="Ensembl" id="ENSMAMP00000013152.2"/>
    </source>
</evidence>
<evidence type="ECO:0000256" key="2">
    <source>
        <dbReference type="PROSITE-ProRule" id="PRU01324"/>
    </source>
</evidence>
<dbReference type="GO" id="GO:0032968">
    <property type="term" value="P:positive regulation of transcription elongation by RNA polymerase II"/>
    <property type="evidence" value="ECO:0007669"/>
    <property type="project" value="TreeGrafter"/>
</dbReference>
<dbReference type="Ensembl" id="ENSMAMT00000013511.2">
    <property type="protein sequence ID" value="ENSMAMP00000013152.2"/>
    <property type="gene ID" value="ENSMAMG00000008917.2"/>
</dbReference>
<evidence type="ECO:0000259" key="4">
    <source>
        <dbReference type="PROSITE" id="PS51980"/>
    </source>
</evidence>
<feature type="domain" description="OCEL" evidence="4">
    <location>
        <begin position="171"/>
        <end position="281"/>
    </location>
</feature>
<sequence length="283" mass="32548">MKRPLPSDTSNCLTPKKQRPLDQCLRLQSPSHGDYGTNGACSSSSHGNSSVQIRMEFDKINSHLQGSTNGLYSPHKLSGSSAIPKLERTEPAPTAPSPKPSHTETSICTDQQFTNGQHKKKKSKKHKDKEQERLKPDWIETSPDLKQNQENLKDHNRQKTPVNRTSGVELPDYLIKYSTIKALEQRQQYKDDFSAEYDEYRALHDRIGAITEIFVQLGSKINTLSPGTQEYKLMEDQILQKYRKYKKKFPGYREEKKRCEYLHQKLSHIKGLITDYDRAQKLS</sequence>
<dbReference type="GO" id="GO:0000987">
    <property type="term" value="F:cis-regulatory region sequence-specific DNA binding"/>
    <property type="evidence" value="ECO:0007669"/>
    <property type="project" value="TreeGrafter"/>
</dbReference>
<dbReference type="SUPFAM" id="SSF144292">
    <property type="entry name" value="occludin/ELL-like"/>
    <property type="match status" value="1"/>
</dbReference>
<feature type="compositionally biased region" description="Polar residues" evidence="3">
    <location>
        <begin position="62"/>
        <end position="71"/>
    </location>
</feature>